<evidence type="ECO:0000313" key="3">
    <source>
        <dbReference type="EMBL" id="RIY42624.1"/>
    </source>
</evidence>
<evidence type="ECO:0000313" key="4">
    <source>
        <dbReference type="Proteomes" id="UP000266206"/>
    </source>
</evidence>
<dbReference type="InterPro" id="IPR038375">
    <property type="entry name" value="NDUFAF7_sf"/>
</dbReference>
<dbReference type="Pfam" id="PF02636">
    <property type="entry name" value="Methyltransf_28"/>
    <property type="match status" value="1"/>
</dbReference>
<dbReference type="EMBL" id="NQYH01000001">
    <property type="protein sequence ID" value="RIY42624.1"/>
    <property type="molecule type" value="Genomic_DNA"/>
</dbReference>
<keyword evidence="1" id="KW-0489">Methyltransferase</keyword>
<evidence type="ECO:0000256" key="1">
    <source>
        <dbReference type="ARBA" id="ARBA00022603"/>
    </source>
</evidence>
<dbReference type="PANTHER" id="PTHR12049:SF7">
    <property type="entry name" value="PROTEIN ARGININE METHYLTRANSFERASE NDUFAF7, MITOCHONDRIAL"/>
    <property type="match status" value="1"/>
</dbReference>
<dbReference type="InterPro" id="IPR003788">
    <property type="entry name" value="NDUFAF7"/>
</dbReference>
<gene>
    <name evidence="3" type="ORF">CJP73_02435</name>
</gene>
<comment type="caution">
    <text evidence="3">The sequence shown here is derived from an EMBL/GenBank/DDBJ whole genome shotgun (WGS) entry which is preliminary data.</text>
</comment>
<dbReference type="PANTHER" id="PTHR12049">
    <property type="entry name" value="PROTEIN ARGININE METHYLTRANSFERASE NDUFAF7, MITOCHONDRIAL"/>
    <property type="match status" value="1"/>
</dbReference>
<keyword evidence="2" id="KW-0808">Transferase</keyword>
<dbReference type="GO" id="GO:0032259">
    <property type="term" value="P:methylation"/>
    <property type="evidence" value="ECO:0007669"/>
    <property type="project" value="UniProtKB-KW"/>
</dbReference>
<proteinExistence type="predicted"/>
<dbReference type="Proteomes" id="UP000266206">
    <property type="component" value="Unassembled WGS sequence"/>
</dbReference>
<dbReference type="InterPro" id="IPR029063">
    <property type="entry name" value="SAM-dependent_MTases_sf"/>
</dbReference>
<organism evidence="3 4">
    <name type="scientific">Neopusillimonas maritima</name>
    <dbReference type="NCBI Taxonomy" id="2026239"/>
    <lineage>
        <taxon>Bacteria</taxon>
        <taxon>Pseudomonadati</taxon>
        <taxon>Pseudomonadota</taxon>
        <taxon>Betaproteobacteria</taxon>
        <taxon>Burkholderiales</taxon>
        <taxon>Alcaligenaceae</taxon>
        <taxon>Neopusillimonas</taxon>
    </lineage>
</organism>
<reference evidence="3 4" key="1">
    <citation type="submission" date="2017-08" db="EMBL/GenBank/DDBJ databases">
        <title>Pusillimonas indicus sp. nov., a member of the family Alcaligenaceae isolated from surface seawater.</title>
        <authorList>
            <person name="Li J."/>
        </authorList>
    </citation>
    <scope>NUCLEOTIDE SEQUENCE [LARGE SCALE GENOMIC DNA]</scope>
    <source>
        <strain evidence="3 4">L52-1-41</strain>
    </source>
</reference>
<sequence length="394" mass="43656">MPNSEVPTIPIPAGLPALDVNSATHYQNVVAAIQEKLRRQPDRFMRFETYMDLALYAPGLGYYVAGSQKFPNPDTPGDFTTAPELTPAYGRALAQQIAQVLRLSGSNHVLEFGAGSGALASSIIAALREMGIEPQYTIIEVSAELRERQGERLNGLEADVQWRDNLPRHFEGCVVANEVLDAMPVSVFRWNENGELMEKGVTMGAPFSWAERPASTELTETVRARMPPLPGYTSEVNLRAEAWIDSLGQWLQKGAAIIIDYGFPRHEYYHPQRAQGTLMCHFRHHTHAEPLVYAGLQDITAHVDFTAIADAALKAKLDVLGYTSQARFLINSGFVEQLPQATKTDALDQARLMASAQTLLSEAEMGELFKVMVLGRDIDPPLIGFERGDRRHRL</sequence>
<dbReference type="AlphaFoldDB" id="A0A3A1Z1M6"/>
<protein>
    <recommendedName>
        <fullName evidence="5">SAM-dependent methyltransferase</fullName>
    </recommendedName>
</protein>
<evidence type="ECO:0008006" key="5">
    <source>
        <dbReference type="Google" id="ProtNLM"/>
    </source>
</evidence>
<dbReference type="SUPFAM" id="SSF53335">
    <property type="entry name" value="S-adenosyl-L-methionine-dependent methyltransferases"/>
    <property type="match status" value="1"/>
</dbReference>
<dbReference type="Gene3D" id="3.40.50.12710">
    <property type="match status" value="1"/>
</dbReference>
<evidence type="ECO:0000256" key="2">
    <source>
        <dbReference type="ARBA" id="ARBA00022679"/>
    </source>
</evidence>
<dbReference type="OrthoDB" id="9794208at2"/>
<dbReference type="GO" id="GO:0035243">
    <property type="term" value="F:protein-arginine omega-N symmetric methyltransferase activity"/>
    <property type="evidence" value="ECO:0007669"/>
    <property type="project" value="TreeGrafter"/>
</dbReference>
<accession>A0A3A1Z1M6</accession>
<name>A0A3A1Z1M6_9BURK</name>